<organism evidence="1 2">
    <name type="scientific">Thermus thermophilus JL-18</name>
    <dbReference type="NCBI Taxonomy" id="798128"/>
    <lineage>
        <taxon>Bacteria</taxon>
        <taxon>Thermotogati</taxon>
        <taxon>Deinococcota</taxon>
        <taxon>Deinococci</taxon>
        <taxon>Thermales</taxon>
        <taxon>Thermaceae</taxon>
        <taxon>Thermus</taxon>
    </lineage>
</organism>
<geneLocation type="plasmid" evidence="1 2">
    <name>pTTJL1802</name>
</geneLocation>
<dbReference type="RefSeq" id="WP_014632305.1">
    <property type="nucleotide sequence ID" value="NC_017590.1"/>
</dbReference>
<dbReference type="PATRIC" id="fig|798128.4.peg.2396"/>
<dbReference type="SUPFAM" id="SSF143100">
    <property type="entry name" value="TTHA1013/TTHA0281-like"/>
    <property type="match status" value="1"/>
</dbReference>
<dbReference type="AlphaFoldDB" id="H9ZVC5"/>
<evidence type="ECO:0008006" key="3">
    <source>
        <dbReference type="Google" id="ProtNLM"/>
    </source>
</evidence>
<dbReference type="KEGG" id="ttl:TtJL18_2463"/>
<dbReference type="InterPro" id="IPR035069">
    <property type="entry name" value="TTHA1013/TTHA0281-like"/>
</dbReference>
<dbReference type="HOGENOM" id="CLU_2526451_0_0_0"/>
<reference evidence="1 2" key="1">
    <citation type="journal article" date="2013" name="Genome Announc.">
        <title>Whole Genome Sequencing of Thermus oshimai JL-2 and Thermus thermophilus JL-18, Incomplete Denitrifiers from the United States Great Basin.</title>
        <authorList>
            <person name="Murugapiran S.K."/>
            <person name="Huntemann M."/>
            <person name="Wei C.L."/>
            <person name="Han J."/>
            <person name="Detter J.C."/>
            <person name="Han C.S."/>
            <person name="Erkkila T.H."/>
            <person name="Teshima H."/>
            <person name="Chen A."/>
            <person name="Kyrpides N."/>
            <person name="Mavrommatis K."/>
            <person name="Markowitz V."/>
            <person name="Szeto E."/>
            <person name="Ivanova N."/>
            <person name="Pagani I."/>
            <person name="Lam J."/>
            <person name="McDonald A.I."/>
            <person name="Dodsworth J.A."/>
            <person name="Pati A."/>
            <person name="Goodwin L."/>
            <person name="Peters L."/>
            <person name="Pitluck S."/>
            <person name="Woyke T."/>
            <person name="Hedlund B.P."/>
        </authorList>
    </citation>
    <scope>NUCLEOTIDE SEQUENCE [LARGE SCALE GENOMIC DNA]</scope>
    <source>
        <strain evidence="1 2">JL-18</strain>
        <plasmid evidence="1 2">pTTJL1802</plasmid>
    </source>
</reference>
<evidence type="ECO:0000313" key="2">
    <source>
        <dbReference type="Proteomes" id="UP000007388"/>
    </source>
</evidence>
<name>H9ZVC5_THETH</name>
<sequence length="84" mass="9064">MRKPLDYYLSLKYPVLLVAEPEGGYTALHADLEGCVSVGDTPEEALAGDRLRTRGRDSPSLQKALARRFQGHGVGAGVNDPALR</sequence>
<keyword evidence="1" id="KW-0614">Plasmid</keyword>
<dbReference type="EMBL" id="CP003254">
    <property type="protein sequence ID" value="AFH40285.1"/>
    <property type="molecule type" value="Genomic_DNA"/>
</dbReference>
<accession>H9ZVC5</accession>
<dbReference type="Gene3D" id="3.30.160.250">
    <property type="match status" value="1"/>
</dbReference>
<gene>
    <name evidence="1" type="ORF">TtJL18_2463</name>
</gene>
<protein>
    <recommendedName>
        <fullName evidence="3">HicB-like antitoxin of toxin-antitoxin system domain-containing protein</fullName>
    </recommendedName>
</protein>
<evidence type="ECO:0000313" key="1">
    <source>
        <dbReference type="EMBL" id="AFH40285.1"/>
    </source>
</evidence>
<proteinExistence type="predicted"/>
<dbReference type="Proteomes" id="UP000007388">
    <property type="component" value="Plasmid pTTJL1802"/>
</dbReference>